<name>A0A0C3PX22_PISTI</name>
<feature type="region of interest" description="Disordered" evidence="1">
    <location>
        <begin position="135"/>
        <end position="236"/>
    </location>
</feature>
<feature type="compositionally biased region" description="Polar residues" evidence="1">
    <location>
        <begin position="199"/>
        <end position="208"/>
    </location>
</feature>
<dbReference type="Proteomes" id="UP000054217">
    <property type="component" value="Unassembled WGS sequence"/>
</dbReference>
<reference evidence="3" key="2">
    <citation type="submission" date="2015-01" db="EMBL/GenBank/DDBJ databases">
        <title>Evolutionary Origins and Diversification of the Mycorrhizal Mutualists.</title>
        <authorList>
            <consortium name="DOE Joint Genome Institute"/>
            <consortium name="Mycorrhizal Genomics Consortium"/>
            <person name="Kohler A."/>
            <person name="Kuo A."/>
            <person name="Nagy L.G."/>
            <person name="Floudas D."/>
            <person name="Copeland A."/>
            <person name="Barry K.W."/>
            <person name="Cichocki N."/>
            <person name="Veneault-Fourrey C."/>
            <person name="LaButti K."/>
            <person name="Lindquist E.A."/>
            <person name="Lipzen A."/>
            <person name="Lundell T."/>
            <person name="Morin E."/>
            <person name="Murat C."/>
            <person name="Riley R."/>
            <person name="Ohm R."/>
            <person name="Sun H."/>
            <person name="Tunlid A."/>
            <person name="Henrissat B."/>
            <person name="Grigoriev I.V."/>
            <person name="Hibbett D.S."/>
            <person name="Martin F."/>
        </authorList>
    </citation>
    <scope>NUCLEOTIDE SEQUENCE [LARGE SCALE GENOMIC DNA]</scope>
    <source>
        <strain evidence="3">Marx 270</strain>
    </source>
</reference>
<dbReference type="OrthoDB" id="3262817at2759"/>
<sequence length="236" mass="27344">MHQSVQRWHPRTHWGTRLGIYQFVHRMHFCHRTGAHREMCKGVRFVRYQYIFRVDRVTRTSMVGRLIHVFLEAMSHPSPPPAEQSVNVPMRDGYSKLPMDGNEGYDNVYPTAGSGGAQDDMDLLLDESNIEKREEIRNGKRRVASPVENSKTTDDEKDAQGTGFVLKKRRSRQLLENVPESEDEEPASRRRRIFRASQEETSPSSSDQFGMKEHYTRSKHRAPRSPTKPRTPLHSS</sequence>
<proteinExistence type="predicted"/>
<organism evidence="2 3">
    <name type="scientific">Pisolithus tinctorius Marx 270</name>
    <dbReference type="NCBI Taxonomy" id="870435"/>
    <lineage>
        <taxon>Eukaryota</taxon>
        <taxon>Fungi</taxon>
        <taxon>Dikarya</taxon>
        <taxon>Basidiomycota</taxon>
        <taxon>Agaricomycotina</taxon>
        <taxon>Agaricomycetes</taxon>
        <taxon>Agaricomycetidae</taxon>
        <taxon>Boletales</taxon>
        <taxon>Sclerodermatineae</taxon>
        <taxon>Pisolithaceae</taxon>
        <taxon>Pisolithus</taxon>
    </lineage>
</organism>
<protein>
    <submittedName>
        <fullName evidence="2">Uncharacterized protein</fullName>
    </submittedName>
</protein>
<evidence type="ECO:0000256" key="1">
    <source>
        <dbReference type="SAM" id="MobiDB-lite"/>
    </source>
</evidence>
<dbReference type="EMBL" id="KN831945">
    <property type="protein sequence ID" value="KIO13951.1"/>
    <property type="molecule type" value="Genomic_DNA"/>
</dbReference>
<dbReference type="InParanoid" id="A0A0C3PX22"/>
<gene>
    <name evidence="2" type="ORF">M404DRAFT_452385</name>
</gene>
<evidence type="ECO:0000313" key="3">
    <source>
        <dbReference type="Proteomes" id="UP000054217"/>
    </source>
</evidence>
<reference evidence="2 3" key="1">
    <citation type="submission" date="2014-04" db="EMBL/GenBank/DDBJ databases">
        <authorList>
            <consortium name="DOE Joint Genome Institute"/>
            <person name="Kuo A."/>
            <person name="Kohler A."/>
            <person name="Costa M.D."/>
            <person name="Nagy L.G."/>
            <person name="Floudas D."/>
            <person name="Copeland A."/>
            <person name="Barry K.W."/>
            <person name="Cichocki N."/>
            <person name="Veneault-Fourrey C."/>
            <person name="LaButti K."/>
            <person name="Lindquist E.A."/>
            <person name="Lipzen A."/>
            <person name="Lundell T."/>
            <person name="Morin E."/>
            <person name="Murat C."/>
            <person name="Sun H."/>
            <person name="Tunlid A."/>
            <person name="Henrissat B."/>
            <person name="Grigoriev I.V."/>
            <person name="Hibbett D.S."/>
            <person name="Martin F."/>
            <person name="Nordberg H.P."/>
            <person name="Cantor M.N."/>
            <person name="Hua S.X."/>
        </authorList>
    </citation>
    <scope>NUCLEOTIDE SEQUENCE [LARGE SCALE GENOMIC DNA]</scope>
    <source>
        <strain evidence="2 3">Marx 270</strain>
    </source>
</reference>
<evidence type="ECO:0000313" key="2">
    <source>
        <dbReference type="EMBL" id="KIO13951.1"/>
    </source>
</evidence>
<keyword evidence="3" id="KW-1185">Reference proteome</keyword>
<dbReference type="HOGENOM" id="CLU_1175838_0_0_1"/>
<accession>A0A0C3PX22</accession>
<dbReference type="AlphaFoldDB" id="A0A0C3PX22"/>
<feature type="region of interest" description="Disordered" evidence="1">
    <location>
        <begin position="97"/>
        <end position="120"/>
    </location>
</feature>